<dbReference type="OrthoDB" id="9988030at2759"/>
<keyword evidence="5" id="KW-0276">Fatty acid metabolism</keyword>
<evidence type="ECO:0000313" key="12">
    <source>
        <dbReference type="EMBL" id="CAD7654627.1"/>
    </source>
</evidence>
<sequence>MPVVVPMLLWDESFINAVIANIFRFVYGLHCGFLVNSVAHMHGLRPYDKVIDPRESRFVTYFSLGEGYHNFHHTPYDKVIDPRESRFVTYFSLGEGYHNFHHTFPYDSNASEYDWRYNMNIPGFLLDILEKLNLVHDRKYAPKSYVQKKKDMASCNEQNNMESISKNYLDTLVGT</sequence>
<evidence type="ECO:0000256" key="7">
    <source>
        <dbReference type="ARBA" id="ARBA00023002"/>
    </source>
</evidence>
<feature type="non-terminal residue" evidence="12">
    <location>
        <position position="1"/>
    </location>
</feature>
<evidence type="ECO:0000256" key="1">
    <source>
        <dbReference type="ARBA" id="ARBA00004141"/>
    </source>
</evidence>
<keyword evidence="6" id="KW-1133">Transmembrane helix</keyword>
<gene>
    <name evidence="12" type="ORF">ONB1V03_LOCUS11274</name>
</gene>
<dbReference type="Proteomes" id="UP000728032">
    <property type="component" value="Unassembled WGS sequence"/>
</dbReference>
<dbReference type="GO" id="GO:0005506">
    <property type="term" value="F:iron ion binding"/>
    <property type="evidence" value="ECO:0007669"/>
    <property type="project" value="TreeGrafter"/>
</dbReference>
<keyword evidence="8" id="KW-0443">Lipid metabolism</keyword>
<dbReference type="EMBL" id="OC923090">
    <property type="protein sequence ID" value="CAD7654627.1"/>
    <property type="molecule type" value="Genomic_DNA"/>
</dbReference>
<proteinExistence type="inferred from homology"/>
<keyword evidence="7 11" id="KW-0560">Oxidoreductase</keyword>
<name>A0A7R9QQJ9_9ACAR</name>
<evidence type="ECO:0000256" key="6">
    <source>
        <dbReference type="ARBA" id="ARBA00022989"/>
    </source>
</evidence>
<dbReference type="PANTHER" id="PTHR11351:SF31">
    <property type="entry name" value="DESATURASE 1, ISOFORM A-RELATED"/>
    <property type="match status" value="1"/>
</dbReference>
<comment type="cofactor">
    <cofactor evidence="11">
        <name>Fe(2+)</name>
        <dbReference type="ChEBI" id="CHEBI:29033"/>
    </cofactor>
</comment>
<keyword evidence="4 11" id="KW-0812">Transmembrane</keyword>
<comment type="subcellular location">
    <subcellularLocation>
        <location evidence="1">Membrane</location>
        <topology evidence="1">Multi-pass membrane protein</topology>
    </subcellularLocation>
</comment>
<dbReference type="InterPro" id="IPR015876">
    <property type="entry name" value="Acyl-CoA_DS"/>
</dbReference>
<evidence type="ECO:0000256" key="8">
    <source>
        <dbReference type="ARBA" id="ARBA00023098"/>
    </source>
</evidence>
<dbReference type="PANTHER" id="PTHR11351">
    <property type="entry name" value="ACYL-COA DESATURASE"/>
    <property type="match status" value="1"/>
</dbReference>
<evidence type="ECO:0000256" key="10">
    <source>
        <dbReference type="ARBA" id="ARBA00023160"/>
    </source>
</evidence>
<keyword evidence="10 11" id="KW-0275">Fatty acid biosynthesis</keyword>
<accession>A0A7R9QQJ9</accession>
<dbReference type="GO" id="GO:0005789">
    <property type="term" value="C:endoplasmic reticulum membrane"/>
    <property type="evidence" value="ECO:0007669"/>
    <property type="project" value="TreeGrafter"/>
</dbReference>
<dbReference type="AlphaFoldDB" id="A0A7R9QQJ9"/>
<keyword evidence="3 11" id="KW-0444">Lipid biosynthesis</keyword>
<comment type="domain">
    <text evidence="11">The histidine box domains are involved in binding the catalytic metal ions.</text>
</comment>
<evidence type="ECO:0000256" key="3">
    <source>
        <dbReference type="ARBA" id="ARBA00022516"/>
    </source>
</evidence>
<evidence type="ECO:0000256" key="4">
    <source>
        <dbReference type="ARBA" id="ARBA00022692"/>
    </source>
</evidence>
<evidence type="ECO:0000256" key="9">
    <source>
        <dbReference type="ARBA" id="ARBA00023136"/>
    </source>
</evidence>
<dbReference type="GO" id="GO:0006636">
    <property type="term" value="P:unsaturated fatty acid biosynthetic process"/>
    <property type="evidence" value="ECO:0007669"/>
    <property type="project" value="TreeGrafter"/>
</dbReference>
<keyword evidence="13" id="KW-1185">Reference proteome</keyword>
<evidence type="ECO:0000313" key="13">
    <source>
        <dbReference type="Proteomes" id="UP000728032"/>
    </source>
</evidence>
<dbReference type="GO" id="GO:0004768">
    <property type="term" value="F:stearoyl-CoA 9-desaturase activity"/>
    <property type="evidence" value="ECO:0007669"/>
    <property type="project" value="TreeGrafter"/>
</dbReference>
<dbReference type="EMBL" id="CAJPVJ010008265">
    <property type="protein sequence ID" value="CAG2171814.1"/>
    <property type="molecule type" value="Genomic_DNA"/>
</dbReference>
<protein>
    <submittedName>
        <fullName evidence="12">Uncharacterized protein</fullName>
    </submittedName>
</protein>
<evidence type="ECO:0000256" key="2">
    <source>
        <dbReference type="ARBA" id="ARBA00009295"/>
    </source>
</evidence>
<evidence type="ECO:0000256" key="5">
    <source>
        <dbReference type="ARBA" id="ARBA00022832"/>
    </source>
</evidence>
<reference evidence="12" key="1">
    <citation type="submission" date="2020-11" db="EMBL/GenBank/DDBJ databases">
        <authorList>
            <person name="Tran Van P."/>
        </authorList>
    </citation>
    <scope>NUCLEOTIDE SEQUENCE</scope>
</reference>
<evidence type="ECO:0000256" key="11">
    <source>
        <dbReference type="RuleBase" id="RU000581"/>
    </source>
</evidence>
<dbReference type="PRINTS" id="PR00075">
    <property type="entry name" value="FACDDSATRASE"/>
</dbReference>
<organism evidence="12">
    <name type="scientific">Oppiella nova</name>
    <dbReference type="NCBI Taxonomy" id="334625"/>
    <lineage>
        <taxon>Eukaryota</taxon>
        <taxon>Metazoa</taxon>
        <taxon>Ecdysozoa</taxon>
        <taxon>Arthropoda</taxon>
        <taxon>Chelicerata</taxon>
        <taxon>Arachnida</taxon>
        <taxon>Acari</taxon>
        <taxon>Acariformes</taxon>
        <taxon>Sarcoptiformes</taxon>
        <taxon>Oribatida</taxon>
        <taxon>Brachypylina</taxon>
        <taxon>Oppioidea</taxon>
        <taxon>Oppiidae</taxon>
        <taxon>Oppiella</taxon>
    </lineage>
</organism>
<keyword evidence="9" id="KW-0472">Membrane</keyword>
<comment type="similarity">
    <text evidence="2 11">Belongs to the fatty acid desaturase type 1 family.</text>
</comment>